<keyword evidence="6" id="KW-0732">Signal</keyword>
<evidence type="ECO:0000256" key="12">
    <source>
        <dbReference type="ARBA" id="ARBA00023136"/>
    </source>
</evidence>
<keyword evidence="20" id="KW-1185">Reference proteome</keyword>
<keyword evidence="3" id="KW-1003">Cell membrane</keyword>
<organism evidence="19 20">
    <name type="scientific">Sphenodon punctatus</name>
    <name type="common">Tuatara</name>
    <name type="synonym">Hatteria punctata</name>
    <dbReference type="NCBI Taxonomy" id="8508"/>
    <lineage>
        <taxon>Eukaryota</taxon>
        <taxon>Metazoa</taxon>
        <taxon>Chordata</taxon>
        <taxon>Craniata</taxon>
        <taxon>Vertebrata</taxon>
        <taxon>Euteleostomi</taxon>
        <taxon>Lepidosauria</taxon>
        <taxon>Sphenodontia</taxon>
        <taxon>Sphenodontidae</taxon>
        <taxon>Sphenodon</taxon>
    </lineage>
</organism>
<dbReference type="SUPFAM" id="SSF49313">
    <property type="entry name" value="Cadherin-like"/>
    <property type="match status" value="6"/>
</dbReference>
<evidence type="ECO:0000256" key="3">
    <source>
        <dbReference type="ARBA" id="ARBA00022475"/>
    </source>
</evidence>
<feature type="domain" description="Cadherin" evidence="18">
    <location>
        <begin position="234"/>
        <end position="345"/>
    </location>
</feature>
<dbReference type="InterPro" id="IPR020894">
    <property type="entry name" value="Cadherin_CS"/>
</dbReference>
<dbReference type="SMART" id="SM01055">
    <property type="entry name" value="Cadherin_pro"/>
    <property type="match status" value="1"/>
</dbReference>
<proteinExistence type="predicted"/>
<dbReference type="InterPro" id="IPR009122">
    <property type="entry name" value="Desmosomal_cadherin"/>
</dbReference>
<dbReference type="GO" id="GO:0030057">
    <property type="term" value="C:desmosome"/>
    <property type="evidence" value="ECO:0007669"/>
    <property type="project" value="UniProtKB-SubCell"/>
</dbReference>
<evidence type="ECO:0000256" key="5">
    <source>
        <dbReference type="ARBA" id="ARBA00022723"/>
    </source>
</evidence>
<dbReference type="InterPro" id="IPR050971">
    <property type="entry name" value="Cadherin-domain_protein"/>
</dbReference>
<keyword evidence="7" id="KW-0677">Repeat</keyword>
<reference evidence="19" key="2">
    <citation type="submission" date="2025-09" db="UniProtKB">
        <authorList>
            <consortium name="Ensembl"/>
        </authorList>
    </citation>
    <scope>IDENTIFICATION</scope>
</reference>
<dbReference type="PRINTS" id="PR01820">
    <property type="entry name" value="DESMOCOLLIN"/>
</dbReference>
<evidence type="ECO:0000256" key="7">
    <source>
        <dbReference type="ARBA" id="ARBA00022737"/>
    </source>
</evidence>
<keyword evidence="8 14" id="KW-0106">Calcium</keyword>
<evidence type="ECO:0000256" key="11">
    <source>
        <dbReference type="ARBA" id="ARBA00022989"/>
    </source>
</evidence>
<dbReference type="Pfam" id="PF01049">
    <property type="entry name" value="CADH_Y-type_LIR"/>
    <property type="match status" value="1"/>
</dbReference>
<evidence type="ECO:0000256" key="9">
    <source>
        <dbReference type="ARBA" id="ARBA00022889"/>
    </source>
</evidence>
<dbReference type="InterPro" id="IPR015919">
    <property type="entry name" value="Cadherin-like_sf"/>
</dbReference>
<dbReference type="Gene3D" id="2.60.40.60">
    <property type="entry name" value="Cadherins"/>
    <property type="match status" value="6"/>
</dbReference>
<feature type="domain" description="Cadherin" evidence="18">
    <location>
        <begin position="346"/>
        <end position="462"/>
    </location>
</feature>
<accession>A0A8D0H4T6</accession>
<reference evidence="19" key="1">
    <citation type="submission" date="2025-08" db="UniProtKB">
        <authorList>
            <consortium name="Ensembl"/>
        </authorList>
    </citation>
    <scope>IDENTIFICATION</scope>
</reference>
<evidence type="ECO:0000256" key="17">
    <source>
        <dbReference type="SAM" id="Phobius"/>
    </source>
</evidence>
<dbReference type="FunFam" id="2.60.40.60:FF:000011">
    <property type="entry name" value="Cadherin 1"/>
    <property type="match status" value="1"/>
</dbReference>
<keyword evidence="12 17" id="KW-0472">Membrane</keyword>
<dbReference type="FunFam" id="4.10.900.10:FF:000005">
    <property type="entry name" value="Desmocollin 2"/>
    <property type="match status" value="1"/>
</dbReference>
<keyword evidence="4 15" id="KW-0812">Transmembrane</keyword>
<keyword evidence="13" id="KW-0325">Glycoprotein</keyword>
<evidence type="ECO:0000256" key="6">
    <source>
        <dbReference type="ARBA" id="ARBA00022729"/>
    </source>
</evidence>
<dbReference type="PROSITE" id="PS50268">
    <property type="entry name" value="CADHERIN_2"/>
    <property type="match status" value="4"/>
</dbReference>
<comment type="subcellular location">
    <subcellularLocation>
        <location evidence="2">Cell junction</location>
        <location evidence="2">Desmosome</location>
    </subcellularLocation>
    <subcellularLocation>
        <location evidence="15">Cell membrane</location>
        <topology evidence="15">Single-pass type I membrane protein</topology>
    </subcellularLocation>
    <subcellularLocation>
        <location evidence="1">Membrane</location>
        <topology evidence="1">Single-pass type I membrane protein</topology>
    </subcellularLocation>
</comment>
<keyword evidence="5" id="KW-0479">Metal-binding</keyword>
<dbReference type="Ensembl" id="ENSSPUT00000016020.1">
    <property type="protein sequence ID" value="ENSSPUP00000015020.1"/>
    <property type="gene ID" value="ENSSPUG00000010893.1"/>
</dbReference>
<feature type="domain" description="Cadherin" evidence="18">
    <location>
        <begin position="126"/>
        <end position="233"/>
    </location>
</feature>
<dbReference type="InterPro" id="IPR014868">
    <property type="entry name" value="Cadherin_pro_dom"/>
</dbReference>
<dbReference type="PANTHER" id="PTHR24025">
    <property type="entry name" value="DESMOGLEIN FAMILY MEMBER"/>
    <property type="match status" value="1"/>
</dbReference>
<keyword evidence="10" id="KW-0965">Cell junction</keyword>
<evidence type="ECO:0000256" key="14">
    <source>
        <dbReference type="PROSITE-ProRule" id="PRU00043"/>
    </source>
</evidence>
<dbReference type="CDD" id="cd11304">
    <property type="entry name" value="Cadherin_repeat"/>
    <property type="match status" value="4"/>
</dbReference>
<evidence type="ECO:0000256" key="2">
    <source>
        <dbReference type="ARBA" id="ARBA00004568"/>
    </source>
</evidence>
<dbReference type="InterPro" id="IPR027397">
    <property type="entry name" value="Catenin-bd_sf"/>
</dbReference>
<dbReference type="FunFam" id="2.60.40.60:FF:000068">
    <property type="entry name" value="Desmoglein 1"/>
    <property type="match status" value="1"/>
</dbReference>
<sequence length="899" mass="99950">MGGGATLLALPPQPPGASGDRLHAAVRPGSTWACGLFFLTVNLKECLKTSELITSSDPDFIVLEDGSVYTTDTVSLSTEKKTFTILLKDIQEHEQKKIHVTLLAHQNKAHETRHTRDTVLKRSKRRWAPIPSTVMENSLGPFPLQIQQMVSDTAQNYTIHYSIRGPGVDKDPRGLFYIERETGNLFVTAPIDREQYPEFQIICFATTPDGYTPEIPLVHIIRVEDDNDNPPVFNPDTVTFCVPENSRSGTAVGQMTATDRDEIYTLHTTLKYRIVSQSPPAPRLFSINQDTGVITVANLLLDRELSSLIILLIEARDMAGQPFGLCTTGTASIELKDVNDNAPYFTKKSYVTEVFENTIDVEILRMSVEDLDERGSPSWFVVFIITRGNEGGYFKIVTDEQTNEGVLCVVKGLDYETTKEVHLDIVVNNADPYAIAPNTRALSTSTCTVVVKVKDIDEGPVFNPCVYIINVNECEKPQTLVGRYHAQDPETGNSEGIRYGILNDPCSWISIDEITGELRTVRPLDRDAPDMRYNQCNVTVCATDRSGKTGTGIVVVNLIDENDNFPVIVKKDYIICRDRKPLCITAVDADRPPHTTPFRFEFNDNRAEKYWRLISHDEKSAYLQVTDDAPFDRYKIPIKVYDNRGHSGVTDISVYLCDCTTPSDCINGDQRARLGSSITLGIWAIITMIGGSLLLLLILITLCACWGGGAAATKHVCDDSAHQNLIISNTEAPGEEVMDQNILPVQVGSVDAYDIGAGMSTSGVKTGGQSFEMVKKGGGHHALESVKDGEHHIITSVKRGGHHTLDRGYEQPMMETNRYSYSEWQNFTQPRLCEKVYLCGQDDEHKHSEDYVLSYNYEGRGSLAGSVGCCTDQQEEEALDFLDHLEPKFRTLAETCVKR</sequence>
<dbReference type="GO" id="GO:0005886">
    <property type="term" value="C:plasma membrane"/>
    <property type="evidence" value="ECO:0007669"/>
    <property type="project" value="UniProtKB-SubCell"/>
</dbReference>
<evidence type="ECO:0000256" key="8">
    <source>
        <dbReference type="ARBA" id="ARBA00022837"/>
    </source>
</evidence>
<evidence type="ECO:0000256" key="15">
    <source>
        <dbReference type="RuleBase" id="RU003318"/>
    </source>
</evidence>
<dbReference type="GeneTree" id="ENSGT01030000234624"/>
<keyword evidence="9 15" id="KW-0130">Cell adhesion</keyword>
<dbReference type="GO" id="GO:0007156">
    <property type="term" value="P:homophilic cell adhesion via plasma membrane adhesion molecules"/>
    <property type="evidence" value="ECO:0007669"/>
    <property type="project" value="InterPro"/>
</dbReference>
<dbReference type="SMART" id="SM00112">
    <property type="entry name" value="CA"/>
    <property type="match status" value="5"/>
</dbReference>
<protein>
    <recommendedName>
        <fullName evidence="18">Cadherin domain-containing protein</fullName>
    </recommendedName>
</protein>
<evidence type="ECO:0000256" key="16">
    <source>
        <dbReference type="RuleBase" id="RU004358"/>
    </source>
</evidence>
<dbReference type="InterPro" id="IPR002126">
    <property type="entry name" value="Cadherin-like_dom"/>
</dbReference>
<evidence type="ECO:0000256" key="13">
    <source>
        <dbReference type="ARBA" id="ARBA00023180"/>
    </source>
</evidence>
<dbReference type="PROSITE" id="PS00232">
    <property type="entry name" value="CADHERIN_1"/>
    <property type="match status" value="2"/>
</dbReference>
<evidence type="ECO:0000256" key="4">
    <source>
        <dbReference type="ARBA" id="ARBA00022692"/>
    </source>
</evidence>
<evidence type="ECO:0000313" key="19">
    <source>
        <dbReference type="Ensembl" id="ENSSPUP00000015020.1"/>
    </source>
</evidence>
<dbReference type="Gene3D" id="4.10.900.10">
    <property type="entry name" value="TCF3-CBD (Catenin binding domain)"/>
    <property type="match status" value="1"/>
</dbReference>
<evidence type="ECO:0000256" key="10">
    <source>
        <dbReference type="ARBA" id="ARBA00022949"/>
    </source>
</evidence>
<dbReference type="Pfam" id="PF08758">
    <property type="entry name" value="Cadherin_pro"/>
    <property type="match status" value="1"/>
</dbReference>
<keyword evidence="11 17" id="KW-1133">Transmembrane helix</keyword>
<comment type="function">
    <text evidence="16">A component of desmosome cell-cell junctions which are required for positive regulation of cellular adhesion. Involved in the interaction of plaque proteins and intermediate filaments mediating cell-cell adhesion.</text>
</comment>
<evidence type="ECO:0000313" key="20">
    <source>
        <dbReference type="Proteomes" id="UP000694392"/>
    </source>
</evidence>
<dbReference type="FunFam" id="2.60.40.60:FF:000083">
    <property type="entry name" value="Desmoglein 1"/>
    <property type="match status" value="1"/>
</dbReference>
<dbReference type="AlphaFoldDB" id="A0A8D0H4T6"/>
<dbReference type="GO" id="GO:0005509">
    <property type="term" value="F:calcium ion binding"/>
    <property type="evidence" value="ECO:0007669"/>
    <property type="project" value="UniProtKB-UniRule"/>
</dbReference>
<evidence type="ECO:0000259" key="18">
    <source>
        <dbReference type="PROSITE" id="PS50268"/>
    </source>
</evidence>
<dbReference type="PRINTS" id="PR01818">
    <property type="entry name" value="DESMOCADHERN"/>
</dbReference>
<feature type="domain" description="Cadherin" evidence="18">
    <location>
        <begin position="463"/>
        <end position="568"/>
    </location>
</feature>
<evidence type="ECO:0000256" key="1">
    <source>
        <dbReference type="ARBA" id="ARBA00004479"/>
    </source>
</evidence>
<dbReference type="InterPro" id="IPR000233">
    <property type="entry name" value="Cadherin_Y-type_LIR"/>
</dbReference>
<dbReference type="Pfam" id="PF00028">
    <property type="entry name" value="Cadherin"/>
    <property type="match status" value="4"/>
</dbReference>
<dbReference type="PRINTS" id="PR00205">
    <property type="entry name" value="CADHERIN"/>
</dbReference>
<feature type="transmembrane region" description="Helical" evidence="17">
    <location>
        <begin position="680"/>
        <end position="706"/>
    </location>
</feature>
<dbReference type="PANTHER" id="PTHR24025:SF0">
    <property type="entry name" value="DESMOCOLLIN-2"/>
    <property type="match status" value="1"/>
</dbReference>
<dbReference type="Proteomes" id="UP000694392">
    <property type="component" value="Unplaced"/>
</dbReference>
<name>A0A8D0H4T6_SPHPU</name>
<dbReference type="FunFam" id="2.60.40.60:FF:000095">
    <property type="entry name" value="Cadherin 13"/>
    <property type="match status" value="1"/>
</dbReference>
<dbReference type="FunFam" id="2.60.40.60:FF:000096">
    <property type="entry name" value="Desmocollin 2"/>
    <property type="match status" value="1"/>
</dbReference>